<evidence type="ECO:0000313" key="9">
    <source>
        <dbReference type="Proteomes" id="UP001216907"/>
    </source>
</evidence>
<evidence type="ECO:0000256" key="2">
    <source>
        <dbReference type="ARBA" id="ARBA00022692"/>
    </source>
</evidence>
<dbReference type="PANTHER" id="PTHR37422">
    <property type="entry name" value="TEICHURONIC ACID BIOSYNTHESIS PROTEIN TUAE"/>
    <property type="match status" value="1"/>
</dbReference>
<feature type="transmembrane region" description="Helical" evidence="6">
    <location>
        <begin position="105"/>
        <end position="123"/>
    </location>
</feature>
<evidence type="ECO:0000256" key="5">
    <source>
        <dbReference type="SAM" id="MobiDB-lite"/>
    </source>
</evidence>
<feature type="transmembrane region" description="Helical" evidence="6">
    <location>
        <begin position="319"/>
        <end position="339"/>
    </location>
</feature>
<comment type="caution">
    <text evidence="8">The sequence shown here is derived from an EMBL/GenBank/DDBJ whole genome shotgun (WGS) entry which is preliminary data.</text>
</comment>
<keyword evidence="4 6" id="KW-0472">Membrane</keyword>
<evidence type="ECO:0000313" key="8">
    <source>
        <dbReference type="EMBL" id="MDG3006993.1"/>
    </source>
</evidence>
<dbReference type="RefSeq" id="WP_277863283.1">
    <property type="nucleotide sequence ID" value="NZ_JARRAG010000002.1"/>
</dbReference>
<comment type="subcellular location">
    <subcellularLocation>
        <location evidence="1">Membrane</location>
        <topology evidence="1">Multi-pass membrane protein</topology>
    </subcellularLocation>
</comment>
<dbReference type="InterPro" id="IPR007016">
    <property type="entry name" value="O-antigen_ligase-rel_domated"/>
</dbReference>
<feature type="domain" description="O-antigen ligase-related" evidence="7">
    <location>
        <begin position="281"/>
        <end position="432"/>
    </location>
</feature>
<dbReference type="Proteomes" id="UP001216907">
    <property type="component" value="Unassembled WGS sequence"/>
</dbReference>
<keyword evidence="2 6" id="KW-0812">Transmembrane</keyword>
<evidence type="ECO:0000256" key="1">
    <source>
        <dbReference type="ARBA" id="ARBA00004141"/>
    </source>
</evidence>
<feature type="transmembrane region" description="Helical" evidence="6">
    <location>
        <begin position="161"/>
        <end position="179"/>
    </location>
</feature>
<feature type="transmembrane region" description="Helical" evidence="6">
    <location>
        <begin position="486"/>
        <end position="507"/>
    </location>
</feature>
<feature type="transmembrane region" description="Helical" evidence="6">
    <location>
        <begin position="49"/>
        <end position="66"/>
    </location>
</feature>
<protein>
    <submittedName>
        <fullName evidence="8">O-antigen ligase family protein</fullName>
    </submittedName>
</protein>
<feature type="transmembrane region" description="Helical" evidence="6">
    <location>
        <begin position="574"/>
        <end position="593"/>
    </location>
</feature>
<evidence type="ECO:0000259" key="7">
    <source>
        <dbReference type="Pfam" id="PF04932"/>
    </source>
</evidence>
<gene>
    <name evidence="8" type="ORF">PZE19_24765</name>
</gene>
<feature type="transmembrane region" description="Helical" evidence="6">
    <location>
        <begin position="424"/>
        <end position="444"/>
    </location>
</feature>
<feature type="transmembrane region" description="Helical" evidence="6">
    <location>
        <begin position="460"/>
        <end position="480"/>
    </location>
</feature>
<keyword evidence="3 6" id="KW-1133">Transmembrane helix</keyword>
<dbReference type="PANTHER" id="PTHR37422:SF13">
    <property type="entry name" value="LIPOPOLYSACCHARIDE BIOSYNTHESIS PROTEIN PA4999-RELATED"/>
    <property type="match status" value="1"/>
</dbReference>
<dbReference type="InterPro" id="IPR051533">
    <property type="entry name" value="WaaL-like"/>
</dbReference>
<dbReference type="EMBL" id="JARRAG010000002">
    <property type="protein sequence ID" value="MDG3006993.1"/>
    <property type="molecule type" value="Genomic_DNA"/>
</dbReference>
<feature type="transmembrane region" description="Helical" evidence="6">
    <location>
        <begin position="129"/>
        <end position="149"/>
    </location>
</feature>
<dbReference type="GO" id="GO:0016874">
    <property type="term" value="F:ligase activity"/>
    <property type="evidence" value="ECO:0007669"/>
    <property type="project" value="UniProtKB-KW"/>
</dbReference>
<organism evidence="8 9">
    <name type="scientific">Paludisphaera mucosa</name>
    <dbReference type="NCBI Taxonomy" id="3030827"/>
    <lineage>
        <taxon>Bacteria</taxon>
        <taxon>Pseudomonadati</taxon>
        <taxon>Planctomycetota</taxon>
        <taxon>Planctomycetia</taxon>
        <taxon>Isosphaerales</taxon>
        <taxon>Isosphaeraceae</taxon>
        <taxon>Paludisphaera</taxon>
    </lineage>
</organism>
<accession>A0ABT6FHD2</accession>
<dbReference type="Pfam" id="PF04932">
    <property type="entry name" value="Wzy_C"/>
    <property type="match status" value="1"/>
</dbReference>
<evidence type="ECO:0000256" key="6">
    <source>
        <dbReference type="SAM" id="Phobius"/>
    </source>
</evidence>
<feature type="transmembrane region" description="Helical" evidence="6">
    <location>
        <begin position="240"/>
        <end position="260"/>
    </location>
</feature>
<sequence length="792" mass="84710">MASRGSKPPGPSLQGRGDRREGSTTPQIGPDHAGFESEAALWAERLRRLALGLLAALIAARAYWPSEPAPKEGAAAGLGWDLAVFLVAALALAPSFLTGRFAFRFAWTDAAVAALMFLTALSSRRAVDWRIGVNLAWEWAAMGVAYLLLRWLPRTRGESSVLALGMVVTAAAVAGYGIYQGAVEIPQLQAAFRRDPAAIERQIGAPGSPDPADAPRRQALENRVLQSNEVFGTFGLANSLAGLLVGPLVLILAMTLRNLARRPAAGDSRWPAVLAAAVPGMLLLVCLVLTKSRSAWLGLMVATAILAWGARRLLPRRLLLGLGAAGALVVAALIVGGLATGRLDLQVLTQSSLSMRYRLEYWRATWAMIGEGASTPGGALGAANFWRGVGPGNFGAHYVLYKLPQASEEIQDPHNLFLEVWATAGFWAFLALVAAVGTGLGFLLRSDDETEQAPADRPMWPLIASGLGLAMVLILGQMNLFMEDLLIRWLILVVFWVLSAALLLPLWRSASVPAFGLGAAAAAVTIDLLAAGGISYPAIAMNLWGSLALGLNLIDGRPSGRLRVVESRIPGGALAIAWAALVGSYLGATIPFWKSEAAVARAESALGRMPPDFDRAEAAYQIAEALDHYNVRPWLGHAYLQSLAWEARGAKAEDLRWKTIPTLLLKAASPPRSPDVWSLHSERAAITRDLLKRLGQRLSPREIIPLQASIVEATRTASRLYPTNASLHARLAEASAEISMFPDAAEEAREALRLDALTPHADKKLAPAVRLRLQENLPRWSEPPGGPSPKLP</sequence>
<feature type="transmembrane region" description="Helical" evidence="6">
    <location>
        <begin position="78"/>
        <end position="98"/>
    </location>
</feature>
<keyword evidence="8" id="KW-0436">Ligase</keyword>
<proteinExistence type="predicted"/>
<evidence type="ECO:0000256" key="3">
    <source>
        <dbReference type="ARBA" id="ARBA00022989"/>
    </source>
</evidence>
<feature type="transmembrane region" description="Helical" evidence="6">
    <location>
        <begin position="272"/>
        <end position="290"/>
    </location>
</feature>
<feature type="region of interest" description="Disordered" evidence="5">
    <location>
        <begin position="1"/>
        <end position="32"/>
    </location>
</feature>
<keyword evidence="9" id="KW-1185">Reference proteome</keyword>
<evidence type="ECO:0000256" key="4">
    <source>
        <dbReference type="ARBA" id="ARBA00023136"/>
    </source>
</evidence>
<feature type="transmembrane region" description="Helical" evidence="6">
    <location>
        <begin position="514"/>
        <end position="530"/>
    </location>
</feature>
<name>A0ABT6FHD2_9BACT</name>
<feature type="transmembrane region" description="Helical" evidence="6">
    <location>
        <begin position="296"/>
        <end position="314"/>
    </location>
</feature>
<reference evidence="8 9" key="1">
    <citation type="submission" date="2023-03" db="EMBL/GenBank/DDBJ databases">
        <title>Paludisphaera mucosa sp. nov. a novel planctomycete from northern fen.</title>
        <authorList>
            <person name="Ivanova A."/>
        </authorList>
    </citation>
    <scope>NUCLEOTIDE SEQUENCE [LARGE SCALE GENOMIC DNA]</scope>
    <source>
        <strain evidence="8 9">Pla2</strain>
    </source>
</reference>